<dbReference type="PANTHER" id="PTHR10344">
    <property type="entry name" value="THYMIDYLATE KINASE"/>
    <property type="match status" value="1"/>
</dbReference>
<evidence type="ECO:0000256" key="1">
    <source>
        <dbReference type="ARBA" id="ARBA00009776"/>
    </source>
</evidence>
<keyword evidence="3" id="KW-0808">Transferase</keyword>
<dbReference type="Proteomes" id="UP000236291">
    <property type="component" value="Unassembled WGS sequence"/>
</dbReference>
<reference evidence="3 4" key="1">
    <citation type="journal article" date="2014" name="Am. J. Bot.">
        <title>Genome assembly and annotation for red clover (Trifolium pratense; Fabaceae).</title>
        <authorList>
            <person name="Istvanek J."/>
            <person name="Jaros M."/>
            <person name="Krenek A."/>
            <person name="Repkova J."/>
        </authorList>
    </citation>
    <scope>NUCLEOTIDE SEQUENCE [LARGE SCALE GENOMIC DNA]</scope>
    <source>
        <strain evidence="4">cv. Tatra</strain>
        <tissue evidence="3">Young leaves</tissue>
    </source>
</reference>
<dbReference type="ExpressionAtlas" id="A0A2K3N1H9">
    <property type="expression patterns" value="baseline"/>
</dbReference>
<evidence type="ECO:0000313" key="3">
    <source>
        <dbReference type="EMBL" id="PNX96874.1"/>
    </source>
</evidence>
<dbReference type="GO" id="GO:0005829">
    <property type="term" value="C:cytosol"/>
    <property type="evidence" value="ECO:0007669"/>
    <property type="project" value="TreeGrafter"/>
</dbReference>
<comment type="caution">
    <text evidence="3">The sequence shown here is derived from an EMBL/GenBank/DDBJ whole genome shotgun (WGS) entry which is preliminary data.</text>
</comment>
<gene>
    <name evidence="3" type="ORF">L195_g020090</name>
</gene>
<organism evidence="3 4">
    <name type="scientific">Trifolium pratense</name>
    <name type="common">Red clover</name>
    <dbReference type="NCBI Taxonomy" id="57577"/>
    <lineage>
        <taxon>Eukaryota</taxon>
        <taxon>Viridiplantae</taxon>
        <taxon>Streptophyta</taxon>
        <taxon>Embryophyta</taxon>
        <taxon>Tracheophyta</taxon>
        <taxon>Spermatophyta</taxon>
        <taxon>Magnoliopsida</taxon>
        <taxon>eudicotyledons</taxon>
        <taxon>Gunneridae</taxon>
        <taxon>Pentapetalae</taxon>
        <taxon>rosids</taxon>
        <taxon>fabids</taxon>
        <taxon>Fabales</taxon>
        <taxon>Fabaceae</taxon>
        <taxon>Papilionoideae</taxon>
        <taxon>50 kb inversion clade</taxon>
        <taxon>NPAAA clade</taxon>
        <taxon>Hologalegina</taxon>
        <taxon>IRL clade</taxon>
        <taxon>Trifolieae</taxon>
        <taxon>Trifolium</taxon>
    </lineage>
</organism>
<accession>A0A2K3N1H9</accession>
<dbReference type="GO" id="GO:0006233">
    <property type="term" value="P:dTDP biosynthetic process"/>
    <property type="evidence" value="ECO:0007669"/>
    <property type="project" value="TreeGrafter"/>
</dbReference>
<dbReference type="Pfam" id="PF02223">
    <property type="entry name" value="Thymidylate_kin"/>
    <property type="match status" value="1"/>
</dbReference>
<dbReference type="GO" id="GO:0004798">
    <property type="term" value="F:dTMP kinase activity"/>
    <property type="evidence" value="ECO:0007669"/>
    <property type="project" value="TreeGrafter"/>
</dbReference>
<evidence type="ECO:0000313" key="4">
    <source>
        <dbReference type="Proteomes" id="UP000236291"/>
    </source>
</evidence>
<dbReference type="GO" id="GO:0005739">
    <property type="term" value="C:mitochondrion"/>
    <property type="evidence" value="ECO:0007669"/>
    <property type="project" value="TreeGrafter"/>
</dbReference>
<dbReference type="GO" id="GO:0006227">
    <property type="term" value="P:dUDP biosynthetic process"/>
    <property type="evidence" value="ECO:0007669"/>
    <property type="project" value="TreeGrafter"/>
</dbReference>
<reference evidence="3 4" key="2">
    <citation type="journal article" date="2017" name="Front. Plant Sci.">
        <title>Gene Classification and Mining of Molecular Markers Useful in Red Clover (Trifolium pratense) Breeding.</title>
        <authorList>
            <person name="Istvanek J."/>
            <person name="Dluhosova J."/>
            <person name="Dluhos P."/>
            <person name="Patkova L."/>
            <person name="Nedelnik J."/>
            <person name="Repkova J."/>
        </authorList>
    </citation>
    <scope>NUCLEOTIDE SEQUENCE [LARGE SCALE GENOMIC DNA]</scope>
    <source>
        <strain evidence="4">cv. Tatra</strain>
        <tissue evidence="3">Young leaves</tissue>
    </source>
</reference>
<feature type="domain" description="Thymidylate kinase-like" evidence="2">
    <location>
        <begin position="3"/>
        <end position="69"/>
    </location>
</feature>
<proteinExistence type="inferred from homology"/>
<feature type="non-terminal residue" evidence="3">
    <location>
        <position position="1"/>
    </location>
</feature>
<dbReference type="SUPFAM" id="SSF52540">
    <property type="entry name" value="P-loop containing nucleoside triphosphate hydrolases"/>
    <property type="match status" value="1"/>
</dbReference>
<dbReference type="InterPro" id="IPR039430">
    <property type="entry name" value="Thymidylate_kin-like_dom"/>
</dbReference>
<dbReference type="AlphaFoldDB" id="A0A2K3N1H9"/>
<dbReference type="GO" id="GO:0004550">
    <property type="term" value="F:nucleoside diphosphate kinase activity"/>
    <property type="evidence" value="ECO:0007669"/>
    <property type="project" value="TreeGrafter"/>
</dbReference>
<name>A0A2K3N1H9_TRIPR</name>
<dbReference type="GO" id="GO:0006235">
    <property type="term" value="P:dTTP biosynthetic process"/>
    <property type="evidence" value="ECO:0007669"/>
    <property type="project" value="TreeGrafter"/>
</dbReference>
<evidence type="ECO:0000259" key="2">
    <source>
        <dbReference type="Pfam" id="PF02223"/>
    </source>
</evidence>
<sequence>APEIGLLAPDLVAYLDISPDKAAERGGYGDERYEKLEFQKKVAEHYKVLHDASWKVVDACQTIEDVEKQLQEIVLSCVTECQKGKALSSLWST</sequence>
<dbReference type="PANTHER" id="PTHR10344:SF1">
    <property type="entry name" value="THYMIDYLATE KINASE"/>
    <property type="match status" value="1"/>
</dbReference>
<protein>
    <submittedName>
        <fullName evidence="3">Thymidylate kinase</fullName>
    </submittedName>
</protein>
<comment type="similarity">
    <text evidence="1">Belongs to the thymidylate kinase family.</text>
</comment>
<keyword evidence="3" id="KW-0418">Kinase</keyword>
<dbReference type="GO" id="GO:0005634">
    <property type="term" value="C:nucleus"/>
    <property type="evidence" value="ECO:0007669"/>
    <property type="project" value="TreeGrafter"/>
</dbReference>
<dbReference type="EMBL" id="ASHM01014962">
    <property type="protein sequence ID" value="PNX96874.1"/>
    <property type="molecule type" value="Genomic_DNA"/>
</dbReference>
<dbReference type="InterPro" id="IPR027417">
    <property type="entry name" value="P-loop_NTPase"/>
</dbReference>
<dbReference type="Gene3D" id="3.40.50.300">
    <property type="entry name" value="P-loop containing nucleotide triphosphate hydrolases"/>
    <property type="match status" value="1"/>
</dbReference>